<reference evidence="3" key="1">
    <citation type="journal article" date="2019" name="Int. J. Syst. Evol. Microbiol.">
        <title>The Global Catalogue of Microorganisms (GCM) 10K type strain sequencing project: providing services to taxonomists for standard genome sequencing and annotation.</title>
        <authorList>
            <consortium name="The Broad Institute Genomics Platform"/>
            <consortium name="The Broad Institute Genome Sequencing Center for Infectious Disease"/>
            <person name="Wu L."/>
            <person name="Ma J."/>
        </authorList>
    </citation>
    <scope>NUCLEOTIDE SEQUENCE [LARGE SCALE GENOMIC DNA]</scope>
    <source>
        <strain evidence="3">JCM 16961</strain>
    </source>
</reference>
<comment type="caution">
    <text evidence="2">The sequence shown here is derived from an EMBL/GenBank/DDBJ whole genome shotgun (WGS) entry which is preliminary data.</text>
</comment>
<protein>
    <recommendedName>
        <fullName evidence="4">Multidrug transporter</fullName>
    </recommendedName>
</protein>
<evidence type="ECO:0000256" key="1">
    <source>
        <dbReference type="SAM" id="MobiDB-lite"/>
    </source>
</evidence>
<evidence type="ECO:0008006" key="4">
    <source>
        <dbReference type="Google" id="ProtNLM"/>
    </source>
</evidence>
<evidence type="ECO:0000313" key="2">
    <source>
        <dbReference type="EMBL" id="GAA3692145.1"/>
    </source>
</evidence>
<sequence>MAERGSDKHGPELDEEMQHEADGGIKGAKPAHREEFRQSEPFTDDTDPQEVQDAPMREDLTDDDR</sequence>
<organism evidence="2 3">
    <name type="scientific">Zhihengliuella alba</name>
    <dbReference type="NCBI Taxonomy" id="547018"/>
    <lineage>
        <taxon>Bacteria</taxon>
        <taxon>Bacillati</taxon>
        <taxon>Actinomycetota</taxon>
        <taxon>Actinomycetes</taxon>
        <taxon>Micrococcales</taxon>
        <taxon>Micrococcaceae</taxon>
        <taxon>Zhihengliuella</taxon>
    </lineage>
</organism>
<name>A0ABP7CPI5_9MICC</name>
<feature type="compositionally biased region" description="Basic and acidic residues" evidence="1">
    <location>
        <begin position="1"/>
        <end position="23"/>
    </location>
</feature>
<accession>A0ABP7CPI5</accession>
<dbReference type="RefSeq" id="WP_309082033.1">
    <property type="nucleotide sequence ID" value="NZ_BAABCJ010000001.1"/>
</dbReference>
<evidence type="ECO:0000313" key="3">
    <source>
        <dbReference type="Proteomes" id="UP001501536"/>
    </source>
</evidence>
<dbReference type="Proteomes" id="UP001501536">
    <property type="component" value="Unassembled WGS sequence"/>
</dbReference>
<dbReference type="EMBL" id="BAABCJ010000001">
    <property type="protein sequence ID" value="GAA3692145.1"/>
    <property type="molecule type" value="Genomic_DNA"/>
</dbReference>
<proteinExistence type="predicted"/>
<feature type="region of interest" description="Disordered" evidence="1">
    <location>
        <begin position="1"/>
        <end position="65"/>
    </location>
</feature>
<keyword evidence="3" id="KW-1185">Reference proteome</keyword>
<gene>
    <name evidence="2" type="ORF">GCM10022377_00580</name>
</gene>